<dbReference type="EMBL" id="JAKTMA010000059">
    <property type="protein sequence ID" value="MCR0235304.1"/>
    <property type="molecule type" value="Genomic_DNA"/>
</dbReference>
<organism evidence="1 2">
    <name type="scientific">Clostridium innocuum</name>
    <dbReference type="NCBI Taxonomy" id="1522"/>
    <lineage>
        <taxon>Bacteria</taxon>
        <taxon>Bacillati</taxon>
        <taxon>Bacillota</taxon>
        <taxon>Clostridia</taxon>
        <taxon>Eubacteriales</taxon>
        <taxon>Clostridiaceae</taxon>
        <taxon>Clostridium</taxon>
    </lineage>
</organism>
<protein>
    <submittedName>
        <fullName evidence="1">DUF6075 family protein</fullName>
    </submittedName>
</protein>
<dbReference type="Proteomes" id="UP001203972">
    <property type="component" value="Unassembled WGS sequence"/>
</dbReference>
<evidence type="ECO:0000313" key="2">
    <source>
        <dbReference type="Proteomes" id="UP001203972"/>
    </source>
</evidence>
<evidence type="ECO:0000313" key="1">
    <source>
        <dbReference type="EMBL" id="MCR0235304.1"/>
    </source>
</evidence>
<dbReference type="RefSeq" id="WP_008816947.1">
    <property type="nucleotide sequence ID" value="NZ_AP025565.1"/>
</dbReference>
<dbReference type="InterPro" id="IPR045721">
    <property type="entry name" value="DUF6075"/>
</dbReference>
<sequence>MQLRFKDSQHEKFFLDCMAHSKRDDSYHRAIFYTLGINPDTRANIQTIFDFKNDRIKPKGLEGSWQTSGSIKATLFAFNMWNGYTDEKLPSTPYDLFCCESAPYFFEAIKLKYPEYCPPEHRKTVKHDAR</sequence>
<name>A0AAP2UTV5_CLOIN</name>
<gene>
    <name evidence="1" type="ORF">MKC95_21280</name>
</gene>
<comment type="caution">
    <text evidence="1">The sequence shown here is derived from an EMBL/GenBank/DDBJ whole genome shotgun (WGS) entry which is preliminary data.</text>
</comment>
<dbReference type="Pfam" id="PF19552">
    <property type="entry name" value="DUF6075"/>
    <property type="match status" value="1"/>
</dbReference>
<reference evidence="1" key="1">
    <citation type="journal article" date="2022" name="Clin. Infect. Dis.">
        <title>Association between Clostridium innocuum and antibiotic-associated diarrhea in adults and children: A cross-sectional study and comparative genomics analysis.</title>
        <authorList>
            <person name="Cherny K.E."/>
            <person name="Muscat E.B."/>
            <person name="Balaji A."/>
            <person name="Mukherjee J."/>
            <person name="Ozer E.A."/>
            <person name="Angarone M.P."/>
            <person name="Hauser A.R."/>
            <person name="Sichel J.S."/>
            <person name="Amponsah E."/>
            <person name="Kociolek L.K."/>
        </authorList>
    </citation>
    <scope>NUCLEOTIDE SEQUENCE</scope>
    <source>
        <strain evidence="1">NU1-AC-029v</strain>
    </source>
</reference>
<dbReference type="AlphaFoldDB" id="A0AAP2UTV5"/>
<accession>A0AAP2UTV5</accession>
<proteinExistence type="predicted"/>